<dbReference type="InterPro" id="IPR003346">
    <property type="entry name" value="Transposase_20"/>
</dbReference>
<dbReference type="InterPro" id="IPR002525">
    <property type="entry name" value="Transp_IS110-like_N"/>
</dbReference>
<dbReference type="Proteomes" id="UP000075573">
    <property type="component" value="Unassembled WGS sequence"/>
</dbReference>
<feature type="domain" description="Transposase IS110-like N-terminal" evidence="1">
    <location>
        <begin position="19"/>
        <end position="156"/>
    </location>
</feature>
<dbReference type="GO" id="GO:0004803">
    <property type="term" value="F:transposase activity"/>
    <property type="evidence" value="ECO:0007669"/>
    <property type="project" value="InterPro"/>
</dbReference>
<name>A0A149QZF9_9PROT</name>
<dbReference type="PATRIC" id="fig|442.7.peg.2078"/>
<dbReference type="Pfam" id="PF02371">
    <property type="entry name" value="Transposase_20"/>
    <property type="match status" value="1"/>
</dbReference>
<accession>A0A149QZF9</accession>
<evidence type="ECO:0000313" key="3">
    <source>
        <dbReference type="EMBL" id="KXV02699.1"/>
    </source>
</evidence>
<dbReference type="GO" id="GO:0003677">
    <property type="term" value="F:DNA binding"/>
    <property type="evidence" value="ECO:0007669"/>
    <property type="project" value="InterPro"/>
</dbReference>
<protein>
    <submittedName>
        <fullName evidence="3">Transposase</fullName>
    </submittedName>
</protein>
<reference evidence="3 4" key="1">
    <citation type="submission" date="2015-06" db="EMBL/GenBank/DDBJ databases">
        <title>Improved classification and identification of acetic acid bacteria using matrix-assisted laser desorption/ionization time-of-flight mass spectrometry; Gluconobacter nephelii and Gluconobacter uchimurae are later heterotypic synonyms of Gluconobacter japonicus and Gluconobacter oxydans, respectively.</title>
        <authorList>
            <person name="Li L."/>
            <person name="Cleenwerck I."/>
            <person name="De Vuyst L."/>
            <person name="Vandamme P."/>
        </authorList>
    </citation>
    <scope>NUCLEOTIDE SEQUENCE [LARGE SCALE GENOMIC DNA]</scope>
    <source>
        <strain evidence="3 4">LMG 1764</strain>
    </source>
</reference>
<dbReference type="PANTHER" id="PTHR33055:SF3">
    <property type="entry name" value="PUTATIVE TRANSPOSASE FOR IS117-RELATED"/>
    <property type="match status" value="1"/>
</dbReference>
<gene>
    <name evidence="3" type="ORF">AD929_01955</name>
</gene>
<dbReference type="EMBL" id="LHZB01000086">
    <property type="protein sequence ID" value="KXV02699.1"/>
    <property type="molecule type" value="Genomic_DNA"/>
</dbReference>
<comment type="caution">
    <text evidence="3">The sequence shown here is derived from an EMBL/GenBank/DDBJ whole genome shotgun (WGS) entry which is preliminary data.</text>
</comment>
<dbReference type="NCBIfam" id="NF033542">
    <property type="entry name" value="transpos_IS110"/>
    <property type="match status" value="1"/>
</dbReference>
<evidence type="ECO:0000259" key="2">
    <source>
        <dbReference type="Pfam" id="PF02371"/>
    </source>
</evidence>
<feature type="domain" description="Transposase IS116/IS110/IS902 C-terminal" evidence="2">
    <location>
        <begin position="224"/>
        <end position="305"/>
    </location>
</feature>
<dbReference type="Pfam" id="PF01548">
    <property type="entry name" value="DEDD_Tnp_IS110"/>
    <property type="match status" value="1"/>
</dbReference>
<dbReference type="InterPro" id="IPR047650">
    <property type="entry name" value="Transpos_IS110"/>
</dbReference>
<organism evidence="3 4">
    <name type="scientific">Gluconobacter potus</name>
    <dbReference type="NCBI Taxonomy" id="2724927"/>
    <lineage>
        <taxon>Bacteria</taxon>
        <taxon>Pseudomonadati</taxon>
        <taxon>Pseudomonadota</taxon>
        <taxon>Alphaproteobacteria</taxon>
        <taxon>Acetobacterales</taxon>
        <taxon>Acetobacteraceae</taxon>
        <taxon>Gluconobacter</taxon>
    </lineage>
</organism>
<sequence length="356" mass="39331">MMRSEDHSEETARMKVTIIGLDIAKSVFQAHGTDASGKCLLKKKLGRSEVVSFFEKLERCLVVLEACGTSHHWARVIRDTGHEVKLIPPEMVKPFVKRGKKNDAVDAAAICLAAIHPDTRFVPIKNREQQSLLSLHSTRTLLVKQQTMLVNALRALAAEFGLIVPLGNSRLPELLAKIETSSNLPDALKQTTMLLFEQYGRLSESIENLEGGIRTHAKQDEDARRLLTIPGIGPVTASLIVASVTDIGAFDTARHFAAWLGLVPRQHSSGGKTRLGRITKTGNREIRKMLVLGATSMLYRAQKWDSAAGVWLCKLLERRPGRLATVALANKLARIIWALLSRKEIYRPTGRSVATV</sequence>
<dbReference type="PANTHER" id="PTHR33055">
    <property type="entry name" value="TRANSPOSASE FOR INSERTION SEQUENCE ELEMENT IS1111A"/>
    <property type="match status" value="1"/>
</dbReference>
<dbReference type="AlphaFoldDB" id="A0A149QZF9"/>
<evidence type="ECO:0000259" key="1">
    <source>
        <dbReference type="Pfam" id="PF01548"/>
    </source>
</evidence>
<evidence type="ECO:0000313" key="4">
    <source>
        <dbReference type="Proteomes" id="UP000075573"/>
    </source>
</evidence>
<dbReference type="GO" id="GO:0006313">
    <property type="term" value="P:DNA transposition"/>
    <property type="evidence" value="ECO:0007669"/>
    <property type="project" value="InterPro"/>
</dbReference>
<proteinExistence type="predicted"/>